<evidence type="ECO:0000256" key="5">
    <source>
        <dbReference type="ARBA" id="ARBA00022448"/>
    </source>
</evidence>
<dbReference type="PANTHER" id="PTHR43298:SF2">
    <property type="entry name" value="FMN_FAD EXPORTER YEEO-RELATED"/>
    <property type="match status" value="1"/>
</dbReference>
<name>A0A1E3L1N9_9BACL</name>
<dbReference type="GO" id="GO:0042910">
    <property type="term" value="F:xenobiotic transmembrane transporter activity"/>
    <property type="evidence" value="ECO:0007669"/>
    <property type="project" value="InterPro"/>
</dbReference>
<comment type="similarity">
    <text evidence="3">Belongs to the multi antimicrobial extrusion (MATE) (TC 2.A.66.1) family.</text>
</comment>
<dbReference type="Proteomes" id="UP000094578">
    <property type="component" value="Unassembled WGS sequence"/>
</dbReference>
<dbReference type="EMBL" id="MDER01000047">
    <property type="protein sequence ID" value="ODP27707.1"/>
    <property type="molecule type" value="Genomic_DNA"/>
</dbReference>
<evidence type="ECO:0000256" key="8">
    <source>
        <dbReference type="ARBA" id="ARBA00023136"/>
    </source>
</evidence>
<evidence type="ECO:0000256" key="10">
    <source>
        <dbReference type="SAM" id="Phobius"/>
    </source>
</evidence>
<evidence type="ECO:0000313" key="12">
    <source>
        <dbReference type="Proteomes" id="UP000094578"/>
    </source>
</evidence>
<feature type="transmembrane region" description="Helical" evidence="10">
    <location>
        <begin position="298"/>
        <end position="316"/>
    </location>
</feature>
<organism evidence="11 12">
    <name type="scientific">Paenibacillus nuruki</name>
    <dbReference type="NCBI Taxonomy" id="1886670"/>
    <lineage>
        <taxon>Bacteria</taxon>
        <taxon>Bacillati</taxon>
        <taxon>Bacillota</taxon>
        <taxon>Bacilli</taxon>
        <taxon>Bacillales</taxon>
        <taxon>Paenibacillaceae</taxon>
        <taxon>Paenibacillus</taxon>
    </lineage>
</organism>
<keyword evidence="7 10" id="KW-1133">Transmembrane helix</keyword>
<feature type="transmembrane region" description="Helical" evidence="10">
    <location>
        <begin position="385"/>
        <end position="406"/>
    </location>
</feature>
<dbReference type="GO" id="GO:0015297">
    <property type="term" value="F:antiporter activity"/>
    <property type="evidence" value="ECO:0007669"/>
    <property type="project" value="InterPro"/>
</dbReference>
<evidence type="ECO:0000256" key="2">
    <source>
        <dbReference type="ARBA" id="ARBA00004141"/>
    </source>
</evidence>
<dbReference type="InterPro" id="IPR002528">
    <property type="entry name" value="MATE_fam"/>
</dbReference>
<evidence type="ECO:0000313" key="11">
    <source>
        <dbReference type="EMBL" id="ODP27707.1"/>
    </source>
</evidence>
<feature type="transmembrane region" description="Helical" evidence="10">
    <location>
        <begin position="6"/>
        <end position="24"/>
    </location>
</feature>
<protein>
    <recommendedName>
        <fullName evidence="4">Probable multidrug resistance protein NorM</fullName>
    </recommendedName>
    <alternativeName>
        <fullName evidence="9">Multidrug-efflux transporter</fullName>
    </alternativeName>
</protein>
<feature type="transmembrane region" description="Helical" evidence="10">
    <location>
        <begin position="221"/>
        <end position="242"/>
    </location>
</feature>
<keyword evidence="8 10" id="KW-0472">Membrane</keyword>
<comment type="function">
    <text evidence="1">Multidrug efflux pump.</text>
</comment>
<keyword evidence="5" id="KW-0813">Transport</keyword>
<keyword evidence="12" id="KW-1185">Reference proteome</keyword>
<evidence type="ECO:0000256" key="3">
    <source>
        <dbReference type="ARBA" id="ARBA00010199"/>
    </source>
</evidence>
<feature type="transmembrane region" description="Helical" evidence="10">
    <location>
        <begin position="443"/>
        <end position="461"/>
    </location>
</feature>
<feature type="transmembrane region" description="Helical" evidence="10">
    <location>
        <begin position="273"/>
        <end position="292"/>
    </location>
</feature>
<feature type="transmembrane region" description="Helical" evidence="10">
    <location>
        <begin position="75"/>
        <end position="94"/>
    </location>
</feature>
<evidence type="ECO:0000256" key="4">
    <source>
        <dbReference type="ARBA" id="ARBA00020268"/>
    </source>
</evidence>
<feature type="transmembrane region" description="Helical" evidence="10">
    <location>
        <begin position="194"/>
        <end position="215"/>
    </location>
</feature>
<comment type="caution">
    <text evidence="11">The sequence shown here is derived from an EMBL/GenBank/DDBJ whole genome shotgun (WGS) entry which is preliminary data.</text>
</comment>
<dbReference type="STRING" id="1886670.PTI45_02879"/>
<proteinExistence type="inferred from homology"/>
<dbReference type="GO" id="GO:0005886">
    <property type="term" value="C:plasma membrane"/>
    <property type="evidence" value="ECO:0007669"/>
    <property type="project" value="TreeGrafter"/>
</dbReference>
<dbReference type="AlphaFoldDB" id="A0A1E3L1N9"/>
<reference evidence="11 12" key="1">
    <citation type="submission" date="2016-08" db="EMBL/GenBank/DDBJ databases">
        <title>Genome sequencing of Paenibacillus sp. TI45-13ar, isolated from Korean traditional nuruk.</title>
        <authorList>
            <person name="Kim S.-J."/>
        </authorList>
    </citation>
    <scope>NUCLEOTIDE SEQUENCE [LARGE SCALE GENOMIC DNA]</scope>
    <source>
        <strain evidence="11 12">TI45-13ar</strain>
    </source>
</reference>
<evidence type="ECO:0000256" key="6">
    <source>
        <dbReference type="ARBA" id="ARBA00022692"/>
    </source>
</evidence>
<dbReference type="PATRIC" id="fig|1886670.3.peg.2929"/>
<gene>
    <name evidence="11" type="ORF">PTI45_02879</name>
</gene>
<feature type="transmembrane region" description="Helical" evidence="10">
    <location>
        <begin position="162"/>
        <end position="185"/>
    </location>
</feature>
<comment type="subcellular location">
    <subcellularLocation>
        <location evidence="2">Membrane</location>
        <topology evidence="2">Multi-pass membrane protein</topology>
    </subcellularLocation>
</comment>
<evidence type="ECO:0000256" key="9">
    <source>
        <dbReference type="ARBA" id="ARBA00031636"/>
    </source>
</evidence>
<keyword evidence="6 10" id="KW-0812">Transmembrane</keyword>
<feature type="transmembrane region" description="Helical" evidence="10">
    <location>
        <begin position="345"/>
        <end position="365"/>
    </location>
</feature>
<accession>A0A1E3L1N9</accession>
<dbReference type="NCBIfam" id="TIGR00797">
    <property type="entry name" value="matE"/>
    <property type="match status" value="1"/>
</dbReference>
<evidence type="ECO:0000256" key="1">
    <source>
        <dbReference type="ARBA" id="ARBA00003408"/>
    </source>
</evidence>
<dbReference type="InterPro" id="IPR050222">
    <property type="entry name" value="MATE_MdtK"/>
</dbReference>
<dbReference type="CDD" id="cd13136">
    <property type="entry name" value="MATE_DinF_like"/>
    <property type="match status" value="1"/>
</dbReference>
<feature type="transmembrane region" description="Helical" evidence="10">
    <location>
        <begin position="418"/>
        <end position="437"/>
    </location>
</feature>
<dbReference type="PANTHER" id="PTHR43298">
    <property type="entry name" value="MULTIDRUG RESISTANCE PROTEIN NORM-RELATED"/>
    <property type="match status" value="1"/>
</dbReference>
<sequence>MISNYKFNNLFTNCLIVFISINLWYNKSMKTLQSSTPPNYRSYLALSIPLIISTVTTPLLGAVDTAVVGHLSSSIYIGGVAIGTLIFNTLYWLFGFLRVSTSGFAAQAKGAGELERGFSELVRPTIIALLIGFLFIVLQYPILQGVLAWIRPDADIREQASIYFHIRIWGAPVTLLNYVILGWLIGMAHVRQTLFVQIGINVLNMILAIVFVHVFHWQVAGVASATLIAEIIGLVFGIFLICRSPYFKWGSISQAGLFNREALRRMISVNSDLFIRTICLLAMFNIFTANSTSFGPEMLAANAILLQVHYIMAYFFDGFANASSIYAGQAGGSRNPLLLRQTIRWSWYSSFLPALLIVIVYWVFHQPLLGLFTDSASTIALANEYSPWLLLFPLVTGAGLVFYGLFTGLSVTAPIRNSMIISFVLFVAVLWIAVPLYGNHGLWLAFIVFGLARSVFLLIRLPRLLEAVPTKS</sequence>
<dbReference type="Pfam" id="PF01554">
    <property type="entry name" value="MatE"/>
    <property type="match status" value="2"/>
</dbReference>
<dbReference type="InterPro" id="IPR044644">
    <property type="entry name" value="DinF-like"/>
</dbReference>
<evidence type="ECO:0000256" key="7">
    <source>
        <dbReference type="ARBA" id="ARBA00022989"/>
    </source>
</evidence>
<feature type="transmembrane region" description="Helical" evidence="10">
    <location>
        <begin position="126"/>
        <end position="150"/>
    </location>
</feature>